<evidence type="ECO:0000256" key="1">
    <source>
        <dbReference type="ARBA" id="ARBA00006227"/>
    </source>
</evidence>
<comment type="caution">
    <text evidence="5">The sequence shown here is derived from an EMBL/GenBank/DDBJ whole genome shotgun (WGS) entry which is preliminary data.</text>
</comment>
<dbReference type="Pfam" id="PF00572">
    <property type="entry name" value="Ribosomal_L13"/>
    <property type="match status" value="1"/>
</dbReference>
<dbReference type="PIRSF" id="PIRSF002181">
    <property type="entry name" value="Ribosomal_L13"/>
    <property type="match status" value="1"/>
</dbReference>
<gene>
    <name evidence="5" type="ORF">COV95_01650</name>
</gene>
<dbReference type="GO" id="GO:0003735">
    <property type="term" value="F:structural constituent of ribosome"/>
    <property type="evidence" value="ECO:0007669"/>
    <property type="project" value="InterPro"/>
</dbReference>
<dbReference type="PANTHER" id="PTHR11545:SF2">
    <property type="entry name" value="LARGE RIBOSOMAL SUBUNIT PROTEIN UL13M"/>
    <property type="match status" value="1"/>
</dbReference>
<reference evidence="5 6" key="1">
    <citation type="submission" date="2017-09" db="EMBL/GenBank/DDBJ databases">
        <title>Depth-based differentiation of microbial function through sediment-hosted aquifers and enrichment of novel symbionts in the deep terrestrial subsurface.</title>
        <authorList>
            <person name="Probst A.J."/>
            <person name="Ladd B."/>
            <person name="Jarett J.K."/>
            <person name="Geller-Mcgrath D.E."/>
            <person name="Sieber C.M."/>
            <person name="Emerson J.B."/>
            <person name="Anantharaman K."/>
            <person name="Thomas B.C."/>
            <person name="Malmstrom R."/>
            <person name="Stieglmeier M."/>
            <person name="Klingl A."/>
            <person name="Woyke T."/>
            <person name="Ryan C.M."/>
            <person name="Banfield J.F."/>
        </authorList>
    </citation>
    <scope>NUCLEOTIDE SEQUENCE [LARGE SCALE GENOMIC DNA]</scope>
    <source>
        <strain evidence="5">CG11_big_fil_rev_8_21_14_0_20_40_24</strain>
    </source>
</reference>
<dbReference type="InterPro" id="IPR036899">
    <property type="entry name" value="Ribosomal_uL13_sf"/>
</dbReference>
<dbReference type="GO" id="GO:0017148">
    <property type="term" value="P:negative regulation of translation"/>
    <property type="evidence" value="ECO:0007669"/>
    <property type="project" value="TreeGrafter"/>
</dbReference>
<proteinExistence type="inferred from homology"/>
<comment type="similarity">
    <text evidence="1">Belongs to the universal ribosomal protein uL13 family.</text>
</comment>
<dbReference type="GO" id="GO:0022625">
    <property type="term" value="C:cytosolic large ribosomal subunit"/>
    <property type="evidence" value="ECO:0007669"/>
    <property type="project" value="TreeGrafter"/>
</dbReference>
<name>A0A2H0K6L6_9BACT</name>
<evidence type="ECO:0000313" key="6">
    <source>
        <dbReference type="Proteomes" id="UP000229834"/>
    </source>
</evidence>
<evidence type="ECO:0000313" key="5">
    <source>
        <dbReference type="EMBL" id="PIQ66898.1"/>
    </source>
</evidence>
<evidence type="ECO:0000256" key="4">
    <source>
        <dbReference type="ARBA" id="ARBA00035499"/>
    </source>
</evidence>
<protein>
    <recommendedName>
        <fullName evidence="4">50S ribosomal protein L13</fullName>
    </recommendedName>
</protein>
<dbReference type="InterPro" id="IPR005822">
    <property type="entry name" value="Ribosomal_uL13"/>
</dbReference>
<dbReference type="SUPFAM" id="SSF52161">
    <property type="entry name" value="Ribosomal protein L13"/>
    <property type="match status" value="1"/>
</dbReference>
<accession>A0A2H0K6L6</accession>
<keyword evidence="3" id="KW-0687">Ribonucleoprotein</keyword>
<dbReference type="Gene3D" id="3.90.1180.10">
    <property type="entry name" value="Ribosomal protein L13"/>
    <property type="match status" value="1"/>
</dbReference>
<organism evidence="5 6">
    <name type="scientific">Candidatus Zambryskibacteria bacterium CG11_big_fil_rev_8_21_14_0_20_40_24</name>
    <dbReference type="NCBI Taxonomy" id="1975116"/>
    <lineage>
        <taxon>Bacteria</taxon>
        <taxon>Candidatus Zambryskiibacteriota</taxon>
    </lineage>
</organism>
<dbReference type="EMBL" id="PCVC01000049">
    <property type="protein sequence ID" value="PIQ66898.1"/>
    <property type="molecule type" value="Genomic_DNA"/>
</dbReference>
<sequence>MKEYKLDATNMSLGRIASKAASLLMEKDSTQFSRNKIEIKEVCIFNVSKLNIKESKKIQKKYKWYSGYPGGLREESMDTAIAKKGNAYVLRRAVNGMLPKNKLRSKMIKQLKIID</sequence>
<dbReference type="InterPro" id="IPR005823">
    <property type="entry name" value="Ribosomal_uL13_bac-type"/>
</dbReference>
<evidence type="ECO:0000256" key="3">
    <source>
        <dbReference type="ARBA" id="ARBA00023274"/>
    </source>
</evidence>
<dbReference type="GO" id="GO:0006412">
    <property type="term" value="P:translation"/>
    <property type="evidence" value="ECO:0007669"/>
    <property type="project" value="InterPro"/>
</dbReference>
<dbReference type="CDD" id="cd00392">
    <property type="entry name" value="Ribosomal_L13"/>
    <property type="match status" value="1"/>
</dbReference>
<dbReference type="AlphaFoldDB" id="A0A2H0K6L6"/>
<dbReference type="Proteomes" id="UP000229834">
    <property type="component" value="Unassembled WGS sequence"/>
</dbReference>
<dbReference type="PANTHER" id="PTHR11545">
    <property type="entry name" value="RIBOSOMAL PROTEIN L13"/>
    <property type="match status" value="1"/>
</dbReference>
<evidence type="ECO:0000256" key="2">
    <source>
        <dbReference type="ARBA" id="ARBA00022980"/>
    </source>
</evidence>
<keyword evidence="2 5" id="KW-0689">Ribosomal protein</keyword>
<dbReference type="GO" id="GO:0003729">
    <property type="term" value="F:mRNA binding"/>
    <property type="evidence" value="ECO:0007669"/>
    <property type="project" value="TreeGrafter"/>
</dbReference>